<dbReference type="InterPro" id="IPR051319">
    <property type="entry name" value="Oligoribo/pAp-PDE_c-di-AMP_PDE"/>
</dbReference>
<dbReference type="GO" id="GO:0003676">
    <property type="term" value="F:nucleic acid binding"/>
    <property type="evidence" value="ECO:0007669"/>
    <property type="project" value="InterPro"/>
</dbReference>
<evidence type="ECO:0008006" key="5">
    <source>
        <dbReference type="Google" id="ProtNLM"/>
    </source>
</evidence>
<dbReference type="PANTHER" id="PTHR47618:SF1">
    <property type="entry name" value="BIFUNCTIONAL OLIGORIBONUCLEASE AND PAP PHOSPHATASE NRNA"/>
    <property type="match status" value="1"/>
</dbReference>
<dbReference type="AlphaFoldDB" id="A0A2M7TJT0"/>
<name>A0A2M7TJT0_UNCKA</name>
<dbReference type="Pfam" id="PF01368">
    <property type="entry name" value="DHH"/>
    <property type="match status" value="1"/>
</dbReference>
<organism evidence="3 4">
    <name type="scientific">candidate division WWE3 bacterium CG_4_10_14_0_2_um_filter_41_14</name>
    <dbReference type="NCBI Taxonomy" id="1975072"/>
    <lineage>
        <taxon>Bacteria</taxon>
        <taxon>Katanobacteria</taxon>
    </lineage>
</organism>
<protein>
    <recommendedName>
        <fullName evidence="5">DDH domain-containing protein</fullName>
    </recommendedName>
</protein>
<evidence type="ECO:0000313" key="4">
    <source>
        <dbReference type="Proteomes" id="UP000228920"/>
    </source>
</evidence>
<gene>
    <name evidence="3" type="ORF">COY32_03335</name>
</gene>
<accession>A0A2M7TJT0</accession>
<dbReference type="EMBL" id="PFNL01000099">
    <property type="protein sequence ID" value="PIZ46442.1"/>
    <property type="molecule type" value="Genomic_DNA"/>
</dbReference>
<feature type="domain" description="DHHA1" evidence="2">
    <location>
        <begin position="246"/>
        <end position="333"/>
    </location>
</feature>
<reference evidence="4" key="1">
    <citation type="submission" date="2017-09" db="EMBL/GenBank/DDBJ databases">
        <title>Depth-based differentiation of microbial function through sediment-hosted aquifers and enrichment of novel symbionts in the deep terrestrial subsurface.</title>
        <authorList>
            <person name="Probst A.J."/>
            <person name="Ladd B."/>
            <person name="Jarett J.K."/>
            <person name="Geller-Mcgrath D.E."/>
            <person name="Sieber C.M.K."/>
            <person name="Emerson J.B."/>
            <person name="Anantharaman K."/>
            <person name="Thomas B.C."/>
            <person name="Malmstrom R."/>
            <person name="Stieglmeier M."/>
            <person name="Klingl A."/>
            <person name="Woyke T."/>
            <person name="Ryan C.M."/>
            <person name="Banfield J.F."/>
        </authorList>
    </citation>
    <scope>NUCLEOTIDE SEQUENCE [LARGE SCALE GENOMIC DNA]</scope>
</reference>
<evidence type="ECO:0000313" key="3">
    <source>
        <dbReference type="EMBL" id="PIZ46442.1"/>
    </source>
</evidence>
<evidence type="ECO:0000259" key="2">
    <source>
        <dbReference type="Pfam" id="PF02272"/>
    </source>
</evidence>
<dbReference type="Gene3D" id="3.10.310.30">
    <property type="match status" value="1"/>
</dbReference>
<feature type="domain" description="DDH" evidence="1">
    <location>
        <begin position="24"/>
        <end position="171"/>
    </location>
</feature>
<comment type="caution">
    <text evidence="3">The sequence shown here is derived from an EMBL/GenBank/DDBJ whole genome shotgun (WGS) entry which is preliminary data.</text>
</comment>
<sequence>MSTLAQSITETSSHIKSAIDSSQNILLCLHPHADGDSVGSTFALFHLLTNMGKHPVVIAGDNDQLPEYLLFLPGVSNLVNKSFSQISITDFDLFISCDASSPQMISTNSPPTFPLSIPTIIIDHHETNTLYGQINCVEKELGSTCEILAKLFSDWNVSITNEIATCLFTGIWTDTGGLIYDRVSKDTYQIIGNLLPAGFDVSRVVSQLNKTISVELELFGKLLSLLKRAEGGKITVLSIDFQTFVNQGYEEQVIDGAYAKVKQMVSTAEDAYVTVFIRRNVDQTINVSVRNNNLDHTYDISVIAKHFGGGGHKRAAGFTPNSNETLESVEKRVVSKIIETYSTLLTD</sequence>
<dbReference type="Pfam" id="PF02272">
    <property type="entry name" value="DHHA1"/>
    <property type="match status" value="1"/>
</dbReference>
<dbReference type="InterPro" id="IPR038763">
    <property type="entry name" value="DHH_sf"/>
</dbReference>
<dbReference type="InterPro" id="IPR001667">
    <property type="entry name" value="DDH_dom"/>
</dbReference>
<evidence type="ECO:0000259" key="1">
    <source>
        <dbReference type="Pfam" id="PF01368"/>
    </source>
</evidence>
<proteinExistence type="predicted"/>
<dbReference type="Gene3D" id="3.90.1640.10">
    <property type="entry name" value="inorganic pyrophosphatase (n-terminal core)"/>
    <property type="match status" value="1"/>
</dbReference>
<dbReference type="SUPFAM" id="SSF64182">
    <property type="entry name" value="DHH phosphoesterases"/>
    <property type="match status" value="1"/>
</dbReference>
<dbReference type="Proteomes" id="UP000228920">
    <property type="component" value="Unassembled WGS sequence"/>
</dbReference>
<dbReference type="InterPro" id="IPR003156">
    <property type="entry name" value="DHHA1_dom"/>
</dbReference>
<dbReference type="PANTHER" id="PTHR47618">
    <property type="entry name" value="BIFUNCTIONAL OLIGORIBONUCLEASE AND PAP PHOSPHATASE NRNA"/>
    <property type="match status" value="1"/>
</dbReference>